<name>A0A1H0BW75_9PSED</name>
<dbReference type="EMBL" id="FNIJ01000003">
    <property type="protein sequence ID" value="SDN49855.1"/>
    <property type="molecule type" value="Genomic_DNA"/>
</dbReference>
<evidence type="ECO:0000313" key="2">
    <source>
        <dbReference type="Proteomes" id="UP000242957"/>
    </source>
</evidence>
<dbReference type="AlphaFoldDB" id="A0A1H0BW75"/>
<dbReference type="OrthoDB" id="1242806at2"/>
<keyword evidence="2" id="KW-1185">Reference proteome</keyword>
<reference evidence="2" key="1">
    <citation type="submission" date="2016-10" db="EMBL/GenBank/DDBJ databases">
        <authorList>
            <person name="Varghese N."/>
            <person name="Submissions S."/>
        </authorList>
    </citation>
    <scope>NUCLEOTIDE SEQUENCE [LARGE SCALE GENOMIC DNA]</scope>
    <source>
        <strain evidence="2">JCM 21621</strain>
    </source>
</reference>
<gene>
    <name evidence="1" type="ORF">SAMN05216193_103217</name>
</gene>
<sequence length="930" mass="101305">MEKQKKVERWSYPFKAKGEGNAASREVTDPQVYYDALAKAESGYYPISSNGLWHGGVHFDQNTATMLDQSSVRCIADGVVVAYRIDESYQKLTYTGSGTPKEVTYSTGFVLVRHRLELPPAPAATPPAGGTPAPATPPAPEADLTFYSLYMHLKDWESYKQDGAPTPPTFLSPTQYAVSEEHATNDFAGLYVRGGAPGTPAHANKVSIIPKGCKVQVGVASTVNAHWRKLVSILEGQPSPALTTDIEHWVFTGEMTPTGSSDIFLIGQKANDVQASLLAGKGLTVRKEAKHNSAAMAVLPVGTELQLEDGTGKYRKIKSITASSLTAPVSPGCAANIQGFVHFDSLKAVSLPPTLNAVHVLPEPVPITAGALIGHLGKYQAASQGQAHDLLHLEVFTCDDIEAFITKSRARAEQLKPEQKSLLKIPSETKVIDKAGASKDNPPLPSDPGNPTAYDMIFPLAVLNALPADRKITVSTTTGGTTTSQQWWKLDNLPGKDGNPLSGWVKEDEIITPRLHPWSWEGFDFIKETSTPSDQYVCKLSTDGVLDDGEKTNYKAQVNAGDGGAIKTRLYEIIDVDSDEKLTPTEIRNALAKPWHAQSISRLIAQYESEWYADEGLSKREALNCYMTKEAEKDWDKEKDRIRSLLWLRDLTGSGSNLTEVAWHIHPITAVACFNSSCIPVVQSQEIALLVSTGYEGKAELDFEALAGNFDQQGMSFGIIQWNFGQGTLGPVLKEMRDTDSAAFDACFGANMNLQTLINALNSGDQTAQFNWSTSVQSSNQAGWKQAFKNIGEVEQFKAIQLKHAAKYHDNVLKCISLMREIASQHMTSVQLRTYVALYDLCVQQNDLTKAKQDIIAGYPSSNVSNQHELLIYVCKKRAERAASAWVADCLSRRMGIIQGSTYTATANGLTSSRVNPNLGKIIAGTVCEL</sequence>
<evidence type="ECO:0000313" key="1">
    <source>
        <dbReference type="EMBL" id="SDN49855.1"/>
    </source>
</evidence>
<protein>
    <submittedName>
        <fullName evidence="1">Uncharacterized protein</fullName>
    </submittedName>
</protein>
<proteinExistence type="predicted"/>
<accession>A0A1H0BW75</accession>
<dbReference type="Proteomes" id="UP000242957">
    <property type="component" value="Unassembled WGS sequence"/>
</dbReference>
<dbReference type="STRING" id="198616.SAMN05216193_103217"/>
<dbReference type="RefSeq" id="WP_084311526.1">
    <property type="nucleotide sequence ID" value="NZ_FNIJ01000003.1"/>
</dbReference>
<organism evidence="1 2">
    <name type="scientific">Pseudomonas jinjuensis</name>
    <dbReference type="NCBI Taxonomy" id="198616"/>
    <lineage>
        <taxon>Bacteria</taxon>
        <taxon>Pseudomonadati</taxon>
        <taxon>Pseudomonadota</taxon>
        <taxon>Gammaproteobacteria</taxon>
        <taxon>Pseudomonadales</taxon>
        <taxon>Pseudomonadaceae</taxon>
        <taxon>Pseudomonas</taxon>
    </lineage>
</organism>